<dbReference type="PANTHER" id="PTHR37984:SF5">
    <property type="entry name" value="PROTEIN NYNRIN-LIKE"/>
    <property type="match status" value="1"/>
</dbReference>
<dbReference type="EMBL" id="JBBPBN010000008">
    <property type="protein sequence ID" value="KAK9032806.1"/>
    <property type="molecule type" value="Genomic_DNA"/>
</dbReference>
<dbReference type="SUPFAM" id="SSF56672">
    <property type="entry name" value="DNA/RNA polymerases"/>
    <property type="match status" value="1"/>
</dbReference>
<dbReference type="SUPFAM" id="SSF53098">
    <property type="entry name" value="Ribonuclease H-like"/>
    <property type="match status" value="1"/>
</dbReference>
<dbReference type="InterPro" id="IPR041588">
    <property type="entry name" value="Integrase_H2C2"/>
</dbReference>
<name>A0ABR2T5N2_9ROSI</name>
<dbReference type="InterPro" id="IPR041577">
    <property type="entry name" value="RT_RNaseH_2"/>
</dbReference>
<dbReference type="Pfam" id="PF00078">
    <property type="entry name" value="RVT_1"/>
    <property type="match status" value="1"/>
</dbReference>
<evidence type="ECO:0000256" key="1">
    <source>
        <dbReference type="ARBA" id="ARBA00023268"/>
    </source>
</evidence>
<feature type="domain" description="Integrase catalytic" evidence="2">
    <location>
        <begin position="457"/>
        <end position="606"/>
    </location>
</feature>
<dbReference type="PROSITE" id="PS50994">
    <property type="entry name" value="INTEGRASE"/>
    <property type="match status" value="1"/>
</dbReference>
<gene>
    <name evidence="3" type="ORF">V6N11_017849</name>
</gene>
<organism evidence="3 4">
    <name type="scientific">Hibiscus sabdariffa</name>
    <name type="common">roselle</name>
    <dbReference type="NCBI Taxonomy" id="183260"/>
    <lineage>
        <taxon>Eukaryota</taxon>
        <taxon>Viridiplantae</taxon>
        <taxon>Streptophyta</taxon>
        <taxon>Embryophyta</taxon>
        <taxon>Tracheophyta</taxon>
        <taxon>Spermatophyta</taxon>
        <taxon>Magnoliopsida</taxon>
        <taxon>eudicotyledons</taxon>
        <taxon>Gunneridae</taxon>
        <taxon>Pentapetalae</taxon>
        <taxon>rosids</taxon>
        <taxon>malvids</taxon>
        <taxon>Malvales</taxon>
        <taxon>Malvaceae</taxon>
        <taxon>Malvoideae</taxon>
        <taxon>Hibiscus</taxon>
    </lineage>
</organism>
<protein>
    <recommendedName>
        <fullName evidence="2">Integrase catalytic domain-containing protein</fullName>
    </recommendedName>
</protein>
<dbReference type="Proteomes" id="UP001396334">
    <property type="component" value="Unassembled WGS sequence"/>
</dbReference>
<dbReference type="Gene3D" id="3.30.420.10">
    <property type="entry name" value="Ribonuclease H-like superfamily/Ribonuclease H"/>
    <property type="match status" value="1"/>
</dbReference>
<dbReference type="Pfam" id="PF17919">
    <property type="entry name" value="RT_RNaseH_2"/>
    <property type="match status" value="1"/>
</dbReference>
<dbReference type="CDD" id="cd01647">
    <property type="entry name" value="RT_LTR"/>
    <property type="match status" value="1"/>
</dbReference>
<dbReference type="InterPro" id="IPR043128">
    <property type="entry name" value="Rev_trsase/Diguanyl_cyclase"/>
</dbReference>
<dbReference type="Gene3D" id="3.10.10.10">
    <property type="entry name" value="HIV Type 1 Reverse Transcriptase, subunit A, domain 1"/>
    <property type="match status" value="1"/>
</dbReference>
<keyword evidence="4" id="KW-1185">Reference proteome</keyword>
<comment type="caution">
    <text evidence="3">The sequence shown here is derived from an EMBL/GenBank/DDBJ whole genome shotgun (WGS) entry which is preliminary data.</text>
</comment>
<dbReference type="Pfam" id="PF17921">
    <property type="entry name" value="Integrase_H2C2"/>
    <property type="match status" value="1"/>
</dbReference>
<evidence type="ECO:0000259" key="2">
    <source>
        <dbReference type="PROSITE" id="PS50994"/>
    </source>
</evidence>
<dbReference type="Gene3D" id="3.30.70.270">
    <property type="match status" value="3"/>
</dbReference>
<reference evidence="3 4" key="1">
    <citation type="journal article" date="2024" name="G3 (Bethesda)">
        <title>Genome assembly of Hibiscus sabdariffa L. provides insights into metabolisms of medicinal natural products.</title>
        <authorList>
            <person name="Kim T."/>
        </authorList>
    </citation>
    <scope>NUCLEOTIDE SEQUENCE [LARGE SCALE GENOMIC DNA]</scope>
    <source>
        <strain evidence="3">TK-2024</strain>
        <tissue evidence="3">Old leaves</tissue>
    </source>
</reference>
<dbReference type="InterPro" id="IPR001584">
    <property type="entry name" value="Integrase_cat-core"/>
</dbReference>
<dbReference type="InterPro" id="IPR043502">
    <property type="entry name" value="DNA/RNA_pol_sf"/>
</dbReference>
<dbReference type="InterPro" id="IPR036397">
    <property type="entry name" value="RNaseH_sf"/>
</dbReference>
<evidence type="ECO:0000313" key="4">
    <source>
        <dbReference type="Proteomes" id="UP001396334"/>
    </source>
</evidence>
<dbReference type="PANTHER" id="PTHR37984">
    <property type="entry name" value="PROTEIN CBG26694"/>
    <property type="match status" value="1"/>
</dbReference>
<proteinExistence type="predicted"/>
<sequence length="606" mass="69706">MLAASIIQSSKCPFVSPCLLVKKKYGSWRLCVDYRQLNSLAIKNKYPIPVVDDSLDDLSGATYYSKIDLRSGYWQIRIKPEDIPKTAFRTHHGHFEFKVMPFSLTNALATFQSLMNEVLEVLKSNNLFARRSKCFFGQQQVEYLSHIISNAGVATDPSKVEAMKNWQLPKTLKPLRNFLGLTGYYRKFIRNYGSISKPLTPMLKKYNFIWTTEAKEAFLSLKEAMCSAPVLALLDFTQSFSLETDASSKGIGAVLTQNGRPIAYLSKALGPKHSDLSIYENEYIAILMVVTKWRHYLESRPFVIKTDHEPLKHLLEQKVTTSIQKKGLTKLLGLDYTIKYRKCISNLAADALSRNYEGTSELLQMATTTITPTWVTDIEQSYSNDQLAEKRITKLFVLQGKQGDWSFSKGIIRFQNRVYVGEGSDLRNQIITILQDSPLGGHSGIQATYQRICSYFFWQVPKQAWEFLTMDFIEGLPQSLKYNCILVIINKFTKYAHFIALTHPYTVVHVAKSYLDQVYKLHSQPLVIISDRDKCFTSIFWKELMKQLGTTPLFSTAYHPETDGQSKRLNQCLEQYLRSFCFLKPKDWAKWLSQAEWWYNKTITLP</sequence>
<keyword evidence="1" id="KW-0511">Multifunctional enzyme</keyword>
<dbReference type="InterPro" id="IPR012337">
    <property type="entry name" value="RNaseH-like_sf"/>
</dbReference>
<accession>A0ABR2T5N2</accession>
<dbReference type="CDD" id="cd09274">
    <property type="entry name" value="RNase_HI_RT_Ty3"/>
    <property type="match status" value="1"/>
</dbReference>
<dbReference type="InterPro" id="IPR050951">
    <property type="entry name" value="Retrovirus_Pol_polyprotein"/>
</dbReference>
<evidence type="ECO:0000313" key="3">
    <source>
        <dbReference type="EMBL" id="KAK9032806.1"/>
    </source>
</evidence>
<dbReference type="InterPro" id="IPR000477">
    <property type="entry name" value="RT_dom"/>
</dbReference>